<protein>
    <submittedName>
        <fullName evidence="4">Uncharacterized protein</fullName>
    </submittedName>
</protein>
<reference evidence="5" key="1">
    <citation type="submission" date="2011-03" db="EMBL/GenBank/DDBJ databases">
        <title>The genome sequence of Vavraia culicis strain floridensis.</title>
        <authorList>
            <consortium name="The Broad Institute Genome Sequencing Platform"/>
            <person name="Cuomo C."/>
            <person name="Becnel J."/>
            <person name="Sanscrainte N."/>
            <person name="Young S.K."/>
            <person name="Zeng Q."/>
            <person name="Gargeya S."/>
            <person name="Fitzgerald M."/>
            <person name="Haas B."/>
            <person name="Abouelleil A."/>
            <person name="Alvarado L."/>
            <person name="Arachchi H.M."/>
            <person name="Berlin A."/>
            <person name="Chapman S.B."/>
            <person name="Gearin G."/>
            <person name="Goldberg J."/>
            <person name="Griggs A."/>
            <person name="Gujja S."/>
            <person name="Hansen M."/>
            <person name="Heiman D."/>
            <person name="Howarth C."/>
            <person name="Larimer J."/>
            <person name="Lui A."/>
            <person name="MacDonald P.J.P."/>
            <person name="McCowen C."/>
            <person name="Montmayeur A."/>
            <person name="Murphy C."/>
            <person name="Neiman D."/>
            <person name="Pearson M."/>
            <person name="Priest M."/>
            <person name="Roberts A."/>
            <person name="Saif S."/>
            <person name="Shea T."/>
            <person name="Sisk P."/>
            <person name="Stolte C."/>
            <person name="Sykes S."/>
            <person name="Wortman J."/>
            <person name="Nusbaum C."/>
            <person name="Birren B."/>
        </authorList>
    </citation>
    <scope>NUCLEOTIDE SEQUENCE [LARGE SCALE GENOMIC DNA]</scope>
    <source>
        <strain evidence="5">floridensis</strain>
    </source>
</reference>
<dbReference type="SMART" id="SM00320">
    <property type="entry name" value="WD40"/>
    <property type="match status" value="3"/>
</dbReference>
<organism evidence="4 5">
    <name type="scientific">Vavraia culicis (isolate floridensis)</name>
    <name type="common">Microsporidian parasite</name>
    <dbReference type="NCBI Taxonomy" id="948595"/>
    <lineage>
        <taxon>Eukaryota</taxon>
        <taxon>Fungi</taxon>
        <taxon>Fungi incertae sedis</taxon>
        <taxon>Microsporidia</taxon>
        <taxon>Pleistophoridae</taxon>
        <taxon>Vavraia</taxon>
    </lineage>
</organism>
<dbReference type="InterPro" id="IPR036322">
    <property type="entry name" value="WD40_repeat_dom_sf"/>
</dbReference>
<dbReference type="Gene3D" id="2.130.10.10">
    <property type="entry name" value="YVTN repeat-like/Quinoprotein amine dehydrogenase"/>
    <property type="match status" value="1"/>
</dbReference>
<evidence type="ECO:0000256" key="1">
    <source>
        <dbReference type="ARBA" id="ARBA00022574"/>
    </source>
</evidence>
<accession>L2GS64</accession>
<sequence length="400" mass="45212">MYRRFFELHDLMKKEYESILTENTQLKKRLREIEDKQEHILMDLDKSRHCIRDMQNYIASLRRVPMEKQMTDKMADRDRGIEKKEMPCLKMGHDWIVEGVPLINVSLFYSFNLGCVPASVVLSGNLRFLGFTTDPCSYVVSLEDKTLHQLNNTSQSIERVPFDSPGGASKEFNTFMAIGDTSLYTYESDNVLRKWNLETFKLESASGPEKLTAMLQHDGVLYTIGNTFVKRVHDNYAVHGVSNTEDRQMCMAACTYKSNALVFTGTHLGKVLCYDMSTGNVRDHPTHTKSILSIAVSSCNSYLVTGSADETIFLLKIQSDTLSVVFGPVCFGDAVLNVCFLDAFVIACGTDNMVRFFDKEMKNVERLVGHSEPVLSIDVVDGMMVSVSRDGRARIWSVSQ</sequence>
<dbReference type="OMA" id="QEHILMD"/>
<evidence type="ECO:0000256" key="2">
    <source>
        <dbReference type="ARBA" id="ARBA00022737"/>
    </source>
</evidence>
<dbReference type="VEuPathDB" id="MicrosporidiaDB:VCUG_02350"/>
<dbReference type="InterPro" id="IPR050349">
    <property type="entry name" value="WD_LIS1/nudF_dynein_reg"/>
</dbReference>
<dbReference type="InterPro" id="IPR001680">
    <property type="entry name" value="WD40_rpt"/>
</dbReference>
<gene>
    <name evidence="4" type="ORF">VCUG_02350</name>
</gene>
<dbReference type="OrthoDB" id="10262475at2759"/>
<dbReference type="SUPFAM" id="SSF50978">
    <property type="entry name" value="WD40 repeat-like"/>
    <property type="match status" value="1"/>
</dbReference>
<dbReference type="HOGENOM" id="CLU_689279_0_0_1"/>
<dbReference type="PROSITE" id="PS50294">
    <property type="entry name" value="WD_REPEATS_REGION"/>
    <property type="match status" value="1"/>
</dbReference>
<dbReference type="PROSITE" id="PS50082">
    <property type="entry name" value="WD_REPEATS_2"/>
    <property type="match status" value="1"/>
</dbReference>
<evidence type="ECO:0000256" key="3">
    <source>
        <dbReference type="PROSITE-ProRule" id="PRU00221"/>
    </source>
</evidence>
<dbReference type="PANTHER" id="PTHR44129">
    <property type="entry name" value="WD REPEAT-CONTAINING PROTEIN POP1"/>
    <property type="match status" value="1"/>
</dbReference>
<proteinExistence type="predicted"/>
<dbReference type="GeneID" id="19880213"/>
<keyword evidence="5" id="KW-1185">Reference proteome</keyword>
<dbReference type="InterPro" id="IPR015943">
    <property type="entry name" value="WD40/YVTN_repeat-like_dom_sf"/>
</dbReference>
<dbReference type="STRING" id="948595.L2GS64"/>
<keyword evidence="1 3" id="KW-0853">WD repeat</keyword>
<name>L2GS64_VAVCU</name>
<feature type="repeat" description="WD" evidence="3">
    <location>
        <begin position="367"/>
        <end position="400"/>
    </location>
</feature>
<dbReference type="Pfam" id="PF00400">
    <property type="entry name" value="WD40"/>
    <property type="match status" value="2"/>
</dbReference>
<dbReference type="Proteomes" id="UP000011081">
    <property type="component" value="Unassembled WGS sequence"/>
</dbReference>
<dbReference type="RefSeq" id="XP_008075359.1">
    <property type="nucleotide sequence ID" value="XM_008077168.1"/>
</dbReference>
<keyword evidence="2" id="KW-0677">Repeat</keyword>
<dbReference type="AlphaFoldDB" id="L2GS64"/>
<evidence type="ECO:0000313" key="4">
    <source>
        <dbReference type="EMBL" id="ELA46148.1"/>
    </source>
</evidence>
<dbReference type="InParanoid" id="L2GS64"/>
<evidence type="ECO:0000313" key="5">
    <source>
        <dbReference type="Proteomes" id="UP000011081"/>
    </source>
</evidence>
<dbReference type="EMBL" id="GL877460">
    <property type="protein sequence ID" value="ELA46148.1"/>
    <property type="molecule type" value="Genomic_DNA"/>
</dbReference>